<comment type="similarity">
    <text evidence="6">Belongs to the peptidase M3 family.</text>
</comment>
<organism evidence="10">
    <name type="scientific">Neospora caninum (strain Liverpool)</name>
    <dbReference type="NCBI Taxonomy" id="572307"/>
    <lineage>
        <taxon>Eukaryota</taxon>
        <taxon>Sar</taxon>
        <taxon>Alveolata</taxon>
        <taxon>Apicomplexa</taxon>
        <taxon>Conoidasida</taxon>
        <taxon>Coccidia</taxon>
        <taxon>Eucoccidiorida</taxon>
        <taxon>Eimeriorina</taxon>
        <taxon>Sarcocystidae</taxon>
        <taxon>Neospora</taxon>
    </lineage>
</organism>
<dbReference type="Gene3D" id="1.10.1370.20">
    <property type="entry name" value="Oligoendopeptidase f, C-terminal domain"/>
    <property type="match status" value="1"/>
</dbReference>
<dbReference type="Pfam" id="PF01432">
    <property type="entry name" value="Peptidase_M3"/>
    <property type="match status" value="1"/>
</dbReference>
<keyword evidence="3 6" id="KW-0378">Hydrolase</keyword>
<dbReference type="InterPro" id="IPR042088">
    <property type="entry name" value="OligoPept_F_C"/>
</dbReference>
<dbReference type="GO" id="GO:0004222">
    <property type="term" value="F:metalloendopeptidase activity"/>
    <property type="evidence" value="ECO:0007669"/>
    <property type="project" value="InterPro"/>
</dbReference>
<protein>
    <submittedName>
        <fullName evidence="10">Oligoendopeptidase F, putative</fullName>
    </submittedName>
</protein>
<dbReference type="GO" id="GO:0006508">
    <property type="term" value="P:proteolysis"/>
    <property type="evidence" value="ECO:0007669"/>
    <property type="project" value="UniProtKB-KW"/>
</dbReference>
<dbReference type="InterPro" id="IPR013647">
    <property type="entry name" value="OligopepF_N_dom"/>
</dbReference>
<dbReference type="Gene3D" id="1.20.140.70">
    <property type="entry name" value="Oligopeptidase f, N-terminal domain"/>
    <property type="match status" value="1"/>
</dbReference>
<feature type="region of interest" description="Disordered" evidence="7">
    <location>
        <begin position="1"/>
        <end position="23"/>
    </location>
</feature>
<evidence type="ECO:0000259" key="8">
    <source>
        <dbReference type="Pfam" id="PF01432"/>
    </source>
</evidence>
<dbReference type="GO" id="GO:0046872">
    <property type="term" value="F:metal ion binding"/>
    <property type="evidence" value="ECO:0007669"/>
    <property type="project" value="UniProtKB-UniRule"/>
</dbReference>
<evidence type="ECO:0000256" key="7">
    <source>
        <dbReference type="SAM" id="MobiDB-lite"/>
    </source>
</evidence>
<evidence type="ECO:0000256" key="3">
    <source>
        <dbReference type="ARBA" id="ARBA00022801"/>
    </source>
</evidence>
<feature type="compositionally biased region" description="Polar residues" evidence="7">
    <location>
        <begin position="1"/>
        <end position="10"/>
    </location>
</feature>
<dbReference type="EMBL" id="LN714485">
    <property type="protein sequence ID" value="CEL68923.1"/>
    <property type="molecule type" value="Genomic_DNA"/>
</dbReference>
<keyword evidence="1 6" id="KW-0645">Protease</keyword>
<keyword evidence="5 6" id="KW-0482">Metalloprotease</keyword>
<evidence type="ECO:0000259" key="9">
    <source>
        <dbReference type="Pfam" id="PF08439"/>
    </source>
</evidence>
<evidence type="ECO:0000256" key="2">
    <source>
        <dbReference type="ARBA" id="ARBA00022723"/>
    </source>
</evidence>
<evidence type="ECO:0000313" key="10">
    <source>
        <dbReference type="EMBL" id="CEL68923.1"/>
    </source>
</evidence>
<gene>
    <name evidence="10" type="ORF">BN1204_046540</name>
</gene>
<evidence type="ECO:0000256" key="1">
    <source>
        <dbReference type="ARBA" id="ARBA00022670"/>
    </source>
</evidence>
<accession>A0A0F7UGD4</accession>
<dbReference type="InterPro" id="IPR001567">
    <property type="entry name" value="Pept_M3A_M3B_dom"/>
</dbReference>
<name>A0A0F7UGD4_NEOCL</name>
<evidence type="ECO:0000256" key="4">
    <source>
        <dbReference type="ARBA" id="ARBA00022833"/>
    </source>
</evidence>
<proteinExistence type="inferred from homology"/>
<dbReference type="AlphaFoldDB" id="A0A0F7UGD4"/>
<dbReference type="SUPFAM" id="SSF55486">
    <property type="entry name" value="Metalloproteases ('zincins'), catalytic domain"/>
    <property type="match status" value="1"/>
</dbReference>
<evidence type="ECO:0000256" key="5">
    <source>
        <dbReference type="ARBA" id="ARBA00023049"/>
    </source>
</evidence>
<evidence type="ECO:0000256" key="6">
    <source>
        <dbReference type="RuleBase" id="RU003435"/>
    </source>
</evidence>
<feature type="domain" description="Peptidase M3A/M3B catalytic" evidence="8">
    <location>
        <begin position="401"/>
        <end position="646"/>
    </location>
</feature>
<sequence>MTASIQSPLSSMPRMGQKTRRQTTWRRSTVFAAGFFLLCFLSDFGFSHVHASTEEENKPLVRLDPATLPRYNLTRHFGYTSIFDPRIDEDIEKLSRQAEAFNKRFKGTLDSALSEALEAYEEVDEAVDMVDYYVALVSAVNTTDEAIRQRVNQLESRMASEIQPHLLFVSVELASLPEAAIEKQKAANDNLHFYSGFLGAARRRAPHMLSESVERALMVRKPLTVTTATDYYFKQLDDATFLMQGERMILPQVLSFIMDSQQERRWAAQAAVKQGLQEHMITKFGALSLNIVLGSWYAERKERGYQTVRSSRNVSNNVSDATIEALIKAGETVAVQLTKRYYRLKKQILVKKGALTTFDFADRLAPLPLKSSGHVFDWEESTNIVRTAYSSFSPTMAKLFDQLLDEERIDAPAVPGKRTPACYLGTPTTGPFVVLQHVGQQHCVETLAHEAGHAIHSILSYEQGNLQHVPPLTVAEMASLMGERIVFDSLLGRTTDPEERLALLLSHIDGWTSTVTRQLMFDDFESRVHEARTQGTIPDGAFTAMWKEALEKYFGAEGEVFDSFANAELDWVRIPHFHRQPFYVHAYAFSELAVGSLYGVYKTSPNGFEQKYLDVLRSGNKKSFEEIMTPFGLDPSVESFWADAMKATGGAVMDQAEALAAELDLI</sequence>
<dbReference type="Pfam" id="PF08439">
    <property type="entry name" value="Peptidase_M3_N"/>
    <property type="match status" value="1"/>
</dbReference>
<feature type="domain" description="Oligopeptidase F N-terminal" evidence="9">
    <location>
        <begin position="172"/>
        <end position="219"/>
    </location>
</feature>
<keyword evidence="2 6" id="KW-0479">Metal-binding</keyword>
<keyword evidence="4 6" id="KW-0862">Zinc</keyword>
<comment type="cofactor">
    <cofactor evidence="6">
        <name>Zn(2+)</name>
        <dbReference type="ChEBI" id="CHEBI:29105"/>
    </cofactor>
    <text evidence="6">Binds 1 zinc ion.</text>
</comment>
<reference evidence="10" key="1">
    <citation type="journal article" date="2015" name="PLoS ONE">
        <title>Comprehensive Evaluation of Toxoplasma gondii VEG and Neospora caninum LIV Genomes with Tachyzoite Stage Transcriptome and Proteome Defines Novel Transcript Features.</title>
        <authorList>
            <person name="Ramaprasad A."/>
            <person name="Mourier T."/>
            <person name="Naeem R."/>
            <person name="Malas T.B."/>
            <person name="Moussa E."/>
            <person name="Panigrahi A."/>
            <person name="Vermont S.J."/>
            <person name="Otto T.D."/>
            <person name="Wastling J."/>
            <person name="Pain A."/>
        </authorList>
    </citation>
    <scope>NUCLEOTIDE SEQUENCE</scope>
    <source>
        <strain evidence="10">Liverpool</strain>
    </source>
</reference>